<proteinExistence type="predicted"/>
<feature type="compositionally biased region" description="Basic residues" evidence="1">
    <location>
        <begin position="94"/>
        <end position="104"/>
    </location>
</feature>
<gene>
    <name evidence="2" type="ORF">AUP43_04120</name>
</gene>
<sequence>MAQQSEDTERRIREHAYRLWEAEGRPEGRAEAHWEQARELAAIEDNQHTATKPRPAGTRAKRAQPVEPPEALENQGDFPGLADQGEESRPPQRAPRRTPRRDGRKKPENI</sequence>
<feature type="region of interest" description="Disordered" evidence="1">
    <location>
        <begin position="1"/>
        <end position="110"/>
    </location>
</feature>
<accession>A0A154WGW9</accession>
<keyword evidence="3" id="KW-1185">Reference proteome</keyword>
<organism evidence="2 3">
    <name type="scientific">Oceanibaculum pacificum</name>
    <dbReference type="NCBI Taxonomy" id="580166"/>
    <lineage>
        <taxon>Bacteria</taxon>
        <taxon>Pseudomonadati</taxon>
        <taxon>Pseudomonadota</taxon>
        <taxon>Alphaproteobacteria</taxon>
        <taxon>Rhodospirillales</taxon>
        <taxon>Oceanibaculaceae</taxon>
        <taxon>Oceanibaculum</taxon>
    </lineage>
</organism>
<dbReference type="EMBL" id="LPXN01000002">
    <property type="protein sequence ID" value="KZD12761.1"/>
    <property type="molecule type" value="Genomic_DNA"/>
</dbReference>
<evidence type="ECO:0000313" key="2">
    <source>
        <dbReference type="EMBL" id="KZD12761.1"/>
    </source>
</evidence>
<dbReference type="AlphaFoldDB" id="A0A154WGW9"/>
<evidence type="ECO:0000256" key="1">
    <source>
        <dbReference type="SAM" id="MobiDB-lite"/>
    </source>
</evidence>
<protein>
    <recommendedName>
        <fullName evidence="4">DUF2934 domain-containing protein</fullName>
    </recommendedName>
</protein>
<dbReference type="Proteomes" id="UP000076400">
    <property type="component" value="Unassembled WGS sequence"/>
</dbReference>
<dbReference type="RefSeq" id="WP_067551442.1">
    <property type="nucleotide sequence ID" value="NZ_LPXN01000002.1"/>
</dbReference>
<comment type="caution">
    <text evidence="2">The sequence shown here is derived from an EMBL/GenBank/DDBJ whole genome shotgun (WGS) entry which is preliminary data.</text>
</comment>
<dbReference type="Pfam" id="PF11154">
    <property type="entry name" value="DUF2934"/>
    <property type="match status" value="1"/>
</dbReference>
<evidence type="ECO:0000313" key="3">
    <source>
        <dbReference type="Proteomes" id="UP000076400"/>
    </source>
</evidence>
<dbReference type="InterPro" id="IPR021327">
    <property type="entry name" value="DUF2934"/>
</dbReference>
<reference evidence="2 3" key="1">
    <citation type="submission" date="2015-12" db="EMBL/GenBank/DDBJ databases">
        <title>Genome sequence of Oceanibaculum pacificum MCCC 1A02656.</title>
        <authorList>
            <person name="Lu L."/>
            <person name="Lai Q."/>
            <person name="Shao Z."/>
            <person name="Qian P."/>
        </authorList>
    </citation>
    <scope>NUCLEOTIDE SEQUENCE [LARGE SCALE GENOMIC DNA]</scope>
    <source>
        <strain evidence="2 3">MCCC 1A02656</strain>
    </source>
</reference>
<dbReference type="STRING" id="580166.AUP43_04120"/>
<evidence type="ECO:0008006" key="4">
    <source>
        <dbReference type="Google" id="ProtNLM"/>
    </source>
</evidence>
<feature type="compositionally biased region" description="Basic and acidic residues" evidence="1">
    <location>
        <begin position="7"/>
        <end position="38"/>
    </location>
</feature>
<name>A0A154WGW9_9PROT</name>